<evidence type="ECO:0000256" key="5">
    <source>
        <dbReference type="PROSITE-ProRule" id="PRU00108"/>
    </source>
</evidence>
<dbReference type="Gene3D" id="1.10.10.60">
    <property type="entry name" value="Homeodomain-like"/>
    <property type="match status" value="1"/>
</dbReference>
<dbReference type="SMART" id="SM01256">
    <property type="entry name" value="KNOX2"/>
    <property type="match status" value="1"/>
</dbReference>
<dbReference type="AlphaFoldDB" id="A0A540KYX1"/>
<dbReference type="GO" id="GO:0000981">
    <property type="term" value="F:DNA-binding transcription factor activity, RNA polymerase II-specific"/>
    <property type="evidence" value="ECO:0007669"/>
    <property type="project" value="InterPro"/>
</dbReference>
<keyword evidence="4 5" id="KW-0539">Nucleus</keyword>
<evidence type="ECO:0000256" key="4">
    <source>
        <dbReference type="ARBA" id="ARBA00023242"/>
    </source>
</evidence>
<feature type="domain" description="Homeobox" evidence="7">
    <location>
        <begin position="230"/>
        <end position="293"/>
    </location>
</feature>
<evidence type="ECO:0000313" key="9">
    <source>
        <dbReference type="EMBL" id="TQD79289.1"/>
    </source>
</evidence>
<dbReference type="InterPro" id="IPR050224">
    <property type="entry name" value="TALE_homeobox"/>
</dbReference>
<dbReference type="STRING" id="106549.A0A540KYX1"/>
<evidence type="ECO:0000256" key="6">
    <source>
        <dbReference type="PROSITE-ProRule" id="PRU00559"/>
    </source>
</evidence>
<evidence type="ECO:0008006" key="11">
    <source>
        <dbReference type="Google" id="ProtNLM"/>
    </source>
</evidence>
<dbReference type="SMART" id="SM00389">
    <property type="entry name" value="HOX"/>
    <property type="match status" value="1"/>
</dbReference>
<keyword evidence="10" id="KW-1185">Reference proteome</keyword>
<dbReference type="Pfam" id="PF03789">
    <property type="entry name" value="ELK"/>
    <property type="match status" value="1"/>
</dbReference>
<dbReference type="PROSITE" id="PS00027">
    <property type="entry name" value="HOMEOBOX_1"/>
    <property type="match status" value="1"/>
</dbReference>
<dbReference type="Pfam" id="PF03791">
    <property type="entry name" value="KNOX2"/>
    <property type="match status" value="1"/>
</dbReference>
<organism evidence="9 10">
    <name type="scientific">Malus baccata</name>
    <name type="common">Siberian crab apple</name>
    <name type="synonym">Pyrus baccata</name>
    <dbReference type="NCBI Taxonomy" id="106549"/>
    <lineage>
        <taxon>Eukaryota</taxon>
        <taxon>Viridiplantae</taxon>
        <taxon>Streptophyta</taxon>
        <taxon>Embryophyta</taxon>
        <taxon>Tracheophyta</taxon>
        <taxon>Spermatophyta</taxon>
        <taxon>Magnoliopsida</taxon>
        <taxon>eudicotyledons</taxon>
        <taxon>Gunneridae</taxon>
        <taxon>Pentapetalae</taxon>
        <taxon>rosids</taxon>
        <taxon>fabids</taxon>
        <taxon>Rosales</taxon>
        <taxon>Rosaceae</taxon>
        <taxon>Amygdaloideae</taxon>
        <taxon>Maleae</taxon>
        <taxon>Malus</taxon>
    </lineage>
</organism>
<evidence type="ECO:0000313" key="10">
    <source>
        <dbReference type="Proteomes" id="UP000315295"/>
    </source>
</evidence>
<evidence type="ECO:0000256" key="2">
    <source>
        <dbReference type="ARBA" id="ARBA00023125"/>
    </source>
</evidence>
<evidence type="ECO:0000256" key="3">
    <source>
        <dbReference type="ARBA" id="ARBA00023155"/>
    </source>
</evidence>
<dbReference type="SMART" id="SM01188">
    <property type="entry name" value="ELK"/>
    <property type="match status" value="1"/>
</dbReference>
<dbReference type="InterPro" id="IPR008422">
    <property type="entry name" value="KN_HD"/>
</dbReference>
<proteinExistence type="inferred from homology"/>
<comment type="caution">
    <text evidence="9">The sequence shown here is derived from an EMBL/GenBank/DDBJ whole genome shotgun (WGS) entry which is preliminary data.</text>
</comment>
<sequence>MEGGSSRNSSKLGFLDSSLAAALMNSETRTTSSNSYSKQFLSVPLINNISNLQSHPQETTDQEMGVKAKIIAHPLFPRLLSAYVNCQKVGAPPEVVARLEQVCSAYNSEAAKRSSIRGGGGDDHPDPALDQFMEAYCEMLTKYEEELTKPFKEAMLFLSNIDSQLKALTYNSNSSSESASTSGGDFVGLGRSPEEANAINDIDPQAEDRELKVQLLHKYSGYLGTLKQEFMKKKKNGKLPKEARHQLFDWWCRHYKWPYPSEAQKLALAESTGLELKQINNWFINQRKRHWKPSEDMQFVLVDPTLHQHHHYPHFCMDNAICNPFPMDCTSTLL</sequence>
<keyword evidence="2 5" id="KW-0238">DNA-binding</keyword>
<evidence type="ECO:0000259" key="7">
    <source>
        <dbReference type="PROSITE" id="PS50071"/>
    </source>
</evidence>
<dbReference type="PROSITE" id="PS51213">
    <property type="entry name" value="ELK"/>
    <property type="match status" value="1"/>
</dbReference>
<comment type="subcellular location">
    <subcellularLocation>
        <location evidence="1 5">Nucleus</location>
    </subcellularLocation>
</comment>
<dbReference type="SMART" id="SM01255">
    <property type="entry name" value="KNOX1"/>
    <property type="match status" value="1"/>
</dbReference>
<dbReference type="EMBL" id="VIEB01000865">
    <property type="protein sequence ID" value="TQD79289.1"/>
    <property type="molecule type" value="Genomic_DNA"/>
</dbReference>
<dbReference type="InterPro" id="IPR009057">
    <property type="entry name" value="Homeodomain-like_sf"/>
</dbReference>
<feature type="DNA-binding region" description="Homeobox; TALE-type" evidence="5">
    <location>
        <begin position="231"/>
        <end position="294"/>
    </location>
</feature>
<dbReference type="Pfam" id="PF05920">
    <property type="entry name" value="Homeobox_KN"/>
    <property type="match status" value="1"/>
</dbReference>
<dbReference type="GO" id="GO:0005634">
    <property type="term" value="C:nucleus"/>
    <property type="evidence" value="ECO:0007669"/>
    <property type="project" value="UniProtKB-SubCell"/>
</dbReference>
<gene>
    <name evidence="9" type="ORF">C1H46_035126</name>
</gene>
<accession>A0A540KYX1</accession>
<dbReference type="InterPro" id="IPR005540">
    <property type="entry name" value="KNOX1"/>
</dbReference>
<dbReference type="Pfam" id="PF03790">
    <property type="entry name" value="KNOX1"/>
    <property type="match status" value="1"/>
</dbReference>
<feature type="domain" description="ELK" evidence="8">
    <location>
        <begin position="210"/>
        <end position="230"/>
    </location>
</feature>
<evidence type="ECO:0000259" key="8">
    <source>
        <dbReference type="PROSITE" id="PS51213"/>
    </source>
</evidence>
<dbReference type="Proteomes" id="UP000315295">
    <property type="component" value="Unassembled WGS sequence"/>
</dbReference>
<name>A0A540KYX1_MALBA</name>
<comment type="similarity">
    <text evidence="6">Belongs to the TALE/KNOX homeobox family.</text>
</comment>
<dbReference type="PANTHER" id="PTHR11850">
    <property type="entry name" value="HOMEOBOX PROTEIN TRANSCRIPTION FACTORS"/>
    <property type="match status" value="1"/>
</dbReference>
<dbReference type="InterPro" id="IPR005541">
    <property type="entry name" value="KNOX2"/>
</dbReference>
<dbReference type="PROSITE" id="PS50071">
    <property type="entry name" value="HOMEOBOX_2"/>
    <property type="match status" value="1"/>
</dbReference>
<keyword evidence="3 5" id="KW-0371">Homeobox</keyword>
<dbReference type="InterPro" id="IPR005539">
    <property type="entry name" value="ELK_dom"/>
</dbReference>
<reference evidence="9 10" key="1">
    <citation type="journal article" date="2019" name="G3 (Bethesda)">
        <title>Sequencing of a Wild Apple (Malus baccata) Genome Unravels the Differences Between Cultivated and Wild Apple Species Regarding Disease Resistance and Cold Tolerance.</title>
        <authorList>
            <person name="Chen X."/>
        </authorList>
    </citation>
    <scope>NUCLEOTIDE SEQUENCE [LARGE SCALE GENOMIC DNA]</scope>
    <source>
        <strain evidence="10">cv. Shandingzi</strain>
        <tissue evidence="9">Leaves</tissue>
    </source>
</reference>
<dbReference type="CDD" id="cd00086">
    <property type="entry name" value="homeodomain"/>
    <property type="match status" value="1"/>
</dbReference>
<dbReference type="InterPro" id="IPR017970">
    <property type="entry name" value="Homeobox_CS"/>
</dbReference>
<dbReference type="SUPFAM" id="SSF46689">
    <property type="entry name" value="Homeodomain-like"/>
    <property type="match status" value="1"/>
</dbReference>
<evidence type="ECO:0000256" key="1">
    <source>
        <dbReference type="ARBA" id="ARBA00004123"/>
    </source>
</evidence>
<dbReference type="InterPro" id="IPR001356">
    <property type="entry name" value="HD"/>
</dbReference>
<protein>
    <recommendedName>
        <fullName evidence="11">Homeobox domain-containing protein</fullName>
    </recommendedName>
</protein>
<dbReference type="GO" id="GO:0003677">
    <property type="term" value="F:DNA binding"/>
    <property type="evidence" value="ECO:0007669"/>
    <property type="project" value="UniProtKB-UniRule"/>
</dbReference>